<keyword evidence="1" id="KW-0732">Signal</keyword>
<dbReference type="EMBL" id="FOLQ01000024">
    <property type="protein sequence ID" value="SFF00078.1"/>
    <property type="molecule type" value="Genomic_DNA"/>
</dbReference>
<accession>A0A1I2F5V6</accession>
<evidence type="ECO:0000313" key="2">
    <source>
        <dbReference type="EMBL" id="SFF00078.1"/>
    </source>
</evidence>
<name>A0A1I2F5V6_9BACT</name>
<keyword evidence="3" id="KW-1185">Reference proteome</keyword>
<reference evidence="2 3" key="1">
    <citation type="submission" date="2016-10" db="EMBL/GenBank/DDBJ databases">
        <authorList>
            <person name="de Groot N.N."/>
        </authorList>
    </citation>
    <scope>NUCLEOTIDE SEQUENCE [LARGE SCALE GENOMIC DNA]</scope>
    <source>
        <strain evidence="2 3">DSM 26130</strain>
    </source>
</reference>
<feature type="signal peptide" evidence="1">
    <location>
        <begin position="1"/>
        <end position="26"/>
    </location>
</feature>
<feature type="chain" id="PRO_5011790205" description="LPP20 lipoprotein" evidence="1">
    <location>
        <begin position="27"/>
        <end position="412"/>
    </location>
</feature>
<dbReference type="Proteomes" id="UP000198598">
    <property type="component" value="Unassembled WGS sequence"/>
</dbReference>
<dbReference type="AlphaFoldDB" id="A0A1I2F5V6"/>
<evidence type="ECO:0000313" key="3">
    <source>
        <dbReference type="Proteomes" id="UP000198598"/>
    </source>
</evidence>
<organism evidence="2 3">
    <name type="scientific">Spirosoma endophyticum</name>
    <dbReference type="NCBI Taxonomy" id="662367"/>
    <lineage>
        <taxon>Bacteria</taxon>
        <taxon>Pseudomonadati</taxon>
        <taxon>Bacteroidota</taxon>
        <taxon>Cytophagia</taxon>
        <taxon>Cytophagales</taxon>
        <taxon>Cytophagaceae</taxon>
        <taxon>Spirosoma</taxon>
    </lineage>
</organism>
<protein>
    <recommendedName>
        <fullName evidence="4">LPP20 lipoprotein</fullName>
    </recommendedName>
</protein>
<proteinExistence type="predicted"/>
<sequence>MFRKSYVNGMYRSFLFLITAAFLLNACSSGKTALKQGRFDLAVKKAAQRLGQRPGLSKRGHPAATLVLKQAFVQAYKQHQTAIRRLSSPASTTDFRWEAVYREYEQLQTLTDNARRGLPATCDSCATWLAAYPATYQDRQQETRELAAADRYALAEQAFAYREENRLAAKDAYLNYRKALDWVPNYRQARAKSDEAFPFAILRVVVEPLSPTNEINPNDNQELQQLILQQIGRNATPSTFVRLYPPDEMAGESTAPADRPGEGYPIHQAIQMVVTDYTGYNESNSSSSTTVYSNQEYKVGEKKINDSTKVDIKEKVHGTLTTYRREIRAGLDLRMRAIETQTGKVLWEEPIWESRTWQTEWQTFSGDDRALNGQSLKSANMFPPSRWQLYDSMRDELAEDVARRLQAKYKSD</sequence>
<evidence type="ECO:0000256" key="1">
    <source>
        <dbReference type="SAM" id="SignalP"/>
    </source>
</evidence>
<gene>
    <name evidence="2" type="ORF">SAMN05216167_12456</name>
</gene>
<dbReference type="STRING" id="662367.SAMN05216167_12456"/>
<evidence type="ECO:0008006" key="4">
    <source>
        <dbReference type="Google" id="ProtNLM"/>
    </source>
</evidence>